<keyword evidence="3" id="KW-1185">Reference proteome</keyword>
<accession>A0A5C6AKA7</accession>
<dbReference type="EMBL" id="SJPR01000001">
    <property type="protein sequence ID" value="TWT99937.1"/>
    <property type="molecule type" value="Genomic_DNA"/>
</dbReference>
<keyword evidence="1" id="KW-1133">Transmembrane helix</keyword>
<sequence>MRHRLRTIGSYAGLMVAFAIAAIWIHSYAASDALWLVRGRTRCELSSWRGLLHLSERCSDVTFVGGHARLVAKTVGAEKKLEGQDRARGYSGSIIEPQPFSFRLGKTLATSRDGRVHYERHVTLPHWFVLLFATALAVVLRPHPRWRFGLRDLFAFSTIVAVVAAGYTLLSRLAGS</sequence>
<dbReference type="Proteomes" id="UP000317421">
    <property type="component" value="Unassembled WGS sequence"/>
</dbReference>
<protein>
    <submittedName>
        <fullName evidence="2">Uncharacterized protein</fullName>
    </submittedName>
</protein>
<proteinExistence type="predicted"/>
<evidence type="ECO:0000256" key="1">
    <source>
        <dbReference type="SAM" id="Phobius"/>
    </source>
</evidence>
<feature type="transmembrane region" description="Helical" evidence="1">
    <location>
        <begin position="124"/>
        <end position="141"/>
    </location>
</feature>
<comment type="caution">
    <text evidence="2">The sequence shown here is derived from an EMBL/GenBank/DDBJ whole genome shotgun (WGS) entry which is preliminary data.</text>
</comment>
<feature type="transmembrane region" description="Helical" evidence="1">
    <location>
        <begin position="153"/>
        <end position="170"/>
    </location>
</feature>
<gene>
    <name evidence="2" type="ORF">Pla108_08810</name>
</gene>
<reference evidence="2 3" key="1">
    <citation type="submission" date="2019-02" db="EMBL/GenBank/DDBJ databases">
        <title>Deep-cultivation of Planctomycetes and their phenomic and genomic characterization uncovers novel biology.</title>
        <authorList>
            <person name="Wiegand S."/>
            <person name="Jogler M."/>
            <person name="Boedeker C."/>
            <person name="Pinto D."/>
            <person name="Vollmers J."/>
            <person name="Rivas-Marin E."/>
            <person name="Kohn T."/>
            <person name="Peeters S.H."/>
            <person name="Heuer A."/>
            <person name="Rast P."/>
            <person name="Oberbeckmann S."/>
            <person name="Bunk B."/>
            <person name="Jeske O."/>
            <person name="Meyerdierks A."/>
            <person name="Storesund J.E."/>
            <person name="Kallscheuer N."/>
            <person name="Luecker S."/>
            <person name="Lage O.M."/>
            <person name="Pohl T."/>
            <person name="Merkel B.J."/>
            <person name="Hornburger P."/>
            <person name="Mueller R.-W."/>
            <person name="Bruemmer F."/>
            <person name="Labrenz M."/>
            <person name="Spormann A.M."/>
            <person name="Op Den Camp H."/>
            <person name="Overmann J."/>
            <person name="Amann R."/>
            <person name="Jetten M.S.M."/>
            <person name="Mascher T."/>
            <person name="Medema M.H."/>
            <person name="Devos D.P."/>
            <person name="Kaster A.-K."/>
            <person name="Ovreas L."/>
            <person name="Rohde M."/>
            <person name="Galperin M.Y."/>
            <person name="Jogler C."/>
        </authorList>
    </citation>
    <scope>NUCLEOTIDE SEQUENCE [LARGE SCALE GENOMIC DNA]</scope>
    <source>
        <strain evidence="2 3">Pla108</strain>
    </source>
</reference>
<evidence type="ECO:0000313" key="2">
    <source>
        <dbReference type="EMBL" id="TWT99937.1"/>
    </source>
</evidence>
<name>A0A5C6AKA7_9BACT</name>
<keyword evidence="1" id="KW-0812">Transmembrane</keyword>
<dbReference type="AlphaFoldDB" id="A0A5C6AKA7"/>
<evidence type="ECO:0000313" key="3">
    <source>
        <dbReference type="Proteomes" id="UP000317421"/>
    </source>
</evidence>
<feature type="transmembrane region" description="Helical" evidence="1">
    <location>
        <begin position="12"/>
        <end position="30"/>
    </location>
</feature>
<dbReference type="OrthoDB" id="9883528at2"/>
<keyword evidence="1" id="KW-0472">Membrane</keyword>
<organism evidence="2 3">
    <name type="scientific">Botrimarina colliarenosi</name>
    <dbReference type="NCBI Taxonomy" id="2528001"/>
    <lineage>
        <taxon>Bacteria</taxon>
        <taxon>Pseudomonadati</taxon>
        <taxon>Planctomycetota</taxon>
        <taxon>Planctomycetia</taxon>
        <taxon>Pirellulales</taxon>
        <taxon>Lacipirellulaceae</taxon>
        <taxon>Botrimarina</taxon>
    </lineage>
</organism>
<dbReference type="RefSeq" id="WP_146443361.1">
    <property type="nucleotide sequence ID" value="NZ_SJPR01000001.1"/>
</dbReference>